<comment type="caution">
    <text evidence="1">The sequence shown here is derived from an EMBL/GenBank/DDBJ whole genome shotgun (WGS) entry which is preliminary data.</text>
</comment>
<reference evidence="1 2" key="1">
    <citation type="journal article" date="2018" name="PLoS Genet.">
        <title>Population sequencing reveals clonal diversity and ancestral inbreeding in the grapevine cultivar Chardonnay.</title>
        <authorList>
            <person name="Roach M.J."/>
            <person name="Johnson D.L."/>
            <person name="Bohlmann J."/>
            <person name="van Vuuren H.J."/>
            <person name="Jones S.J."/>
            <person name="Pretorius I.S."/>
            <person name="Schmidt S.A."/>
            <person name="Borneman A.R."/>
        </authorList>
    </citation>
    <scope>NUCLEOTIDE SEQUENCE [LARGE SCALE GENOMIC DNA]</scope>
    <source>
        <strain evidence="2">cv. Chardonnay</strain>
        <tissue evidence="1">Leaf</tissue>
    </source>
</reference>
<dbReference type="Proteomes" id="UP000288805">
    <property type="component" value="Unassembled WGS sequence"/>
</dbReference>
<dbReference type="PANTHER" id="PTHR19446">
    <property type="entry name" value="REVERSE TRANSCRIPTASES"/>
    <property type="match status" value="1"/>
</dbReference>
<evidence type="ECO:0000313" key="1">
    <source>
        <dbReference type="EMBL" id="RVW92953.1"/>
    </source>
</evidence>
<proteinExistence type="predicted"/>
<name>A0A438I8B6_VITVI</name>
<evidence type="ECO:0000313" key="2">
    <source>
        <dbReference type="Proteomes" id="UP000288805"/>
    </source>
</evidence>
<dbReference type="AlphaFoldDB" id="A0A438I8B6"/>
<organism evidence="1 2">
    <name type="scientific">Vitis vinifera</name>
    <name type="common">Grape</name>
    <dbReference type="NCBI Taxonomy" id="29760"/>
    <lineage>
        <taxon>Eukaryota</taxon>
        <taxon>Viridiplantae</taxon>
        <taxon>Streptophyta</taxon>
        <taxon>Embryophyta</taxon>
        <taxon>Tracheophyta</taxon>
        <taxon>Spermatophyta</taxon>
        <taxon>Magnoliopsida</taxon>
        <taxon>eudicotyledons</taxon>
        <taxon>Gunneridae</taxon>
        <taxon>Pentapetalae</taxon>
        <taxon>rosids</taxon>
        <taxon>Vitales</taxon>
        <taxon>Vitaceae</taxon>
        <taxon>Viteae</taxon>
        <taxon>Vitis</taxon>
    </lineage>
</organism>
<protein>
    <submittedName>
        <fullName evidence="1">THO complex subunit 1</fullName>
    </submittedName>
</protein>
<sequence length="412" mass="46951">MEVLLSFMNLKLLLDKREFWSDKWCRNALTDPQRVRTPAVSEYWKPLAEDMDLSAGIEAEYHHKNNRADVMCFSRNSMKMAKKSGWKGGLQGSRAFVEGRQILNAVLIANEAIDSVIKNNESGILCKLDIEKAYDKVDWTFILTIMQKMGFGEKWIRWIKGCISTASSSMLVNGTLWASSKAPGSGSLSTTYLGMPLGAPFKSVTVWDGVEETIFIQGRKGDSYSKHVIEFTHLFNVIVVLTKLSQTEIRENPKELPLGEVREAHGMGLWKGIRMYWKLVSDRMVFKVGNGRKVRFWRDRWCGDSPLSFNDWEVEEAERFLERLQGKRVIEDVEDMVSWTETKSGKFSVKSLYVALEAGGSSLFPSSYIWNVNVQPKRDPSKLEWFFPGQKTQEGMESCSSSHFLDGLEGEK</sequence>
<gene>
    <name evidence="1" type="primary">THO1_8</name>
    <name evidence="1" type="ORF">CK203_032699</name>
</gene>
<accession>A0A438I8B6</accession>
<dbReference type="EMBL" id="QGNW01000132">
    <property type="protein sequence ID" value="RVW92953.1"/>
    <property type="molecule type" value="Genomic_DNA"/>
</dbReference>